<name>A0A7K1LS83_9FLAO</name>
<dbReference type="Proteomes" id="UP000460416">
    <property type="component" value="Unassembled WGS sequence"/>
</dbReference>
<evidence type="ECO:0000313" key="2">
    <source>
        <dbReference type="Proteomes" id="UP000460416"/>
    </source>
</evidence>
<dbReference type="AlphaFoldDB" id="A0A7K1LS83"/>
<evidence type="ECO:0000313" key="1">
    <source>
        <dbReference type="EMBL" id="MUP43637.1"/>
    </source>
</evidence>
<dbReference type="OrthoDB" id="1444388at2"/>
<dbReference type="RefSeq" id="WP_156277511.1">
    <property type="nucleotide sequence ID" value="NZ_BAABGI010000004.1"/>
</dbReference>
<dbReference type="EMBL" id="VJVW01000005">
    <property type="protein sequence ID" value="MUP43637.1"/>
    <property type="molecule type" value="Genomic_DNA"/>
</dbReference>
<reference evidence="1 2" key="1">
    <citation type="submission" date="2019-07" db="EMBL/GenBank/DDBJ databases">
        <title>Gramella aestuarii sp. nov., isolated from a tidal flat, and emended description of Gramella echinicola.</title>
        <authorList>
            <person name="Liu L."/>
        </authorList>
    </citation>
    <scope>NUCLEOTIDE SEQUENCE [LARGE SCALE GENOMIC DNA]</scope>
    <source>
        <strain evidence="1 2">BS12</strain>
    </source>
</reference>
<keyword evidence="2" id="KW-1185">Reference proteome</keyword>
<dbReference type="InterPro" id="IPR054207">
    <property type="entry name" value="DUF6913"/>
</dbReference>
<comment type="caution">
    <text evidence="1">The sequence shown here is derived from an EMBL/GenBank/DDBJ whole genome shotgun (WGS) entry which is preliminary data.</text>
</comment>
<organism evidence="1 2">
    <name type="scientific">Christiangramia aestuarii</name>
    <dbReference type="NCBI Taxonomy" id="1028746"/>
    <lineage>
        <taxon>Bacteria</taxon>
        <taxon>Pseudomonadati</taxon>
        <taxon>Bacteroidota</taxon>
        <taxon>Flavobacteriia</taxon>
        <taxon>Flavobacteriales</taxon>
        <taxon>Flavobacteriaceae</taxon>
        <taxon>Christiangramia</taxon>
    </lineage>
</organism>
<gene>
    <name evidence="1" type="ORF">FLP08_13720</name>
</gene>
<sequence length="170" mass="19391">MMIPVRLKHAIYSRKIRKALNRKENSRENVNRKIGIITDAADGESIQKLVKLSGELGFKKEELKLVVLGANFEVSGMVKVIKLDTREVSASGKFRSQEILDFLAEEFELLVCYFSNKQELASLLAAEARSGMVFGNAPDNFGLYQVEVHAADLDIFQQEIKKYYRIFKRE</sequence>
<protein>
    <submittedName>
        <fullName evidence="1">Uncharacterized protein</fullName>
    </submittedName>
</protein>
<proteinExistence type="predicted"/>
<accession>A0A7K1LS83</accession>
<dbReference type="Pfam" id="PF21857">
    <property type="entry name" value="DUF6913"/>
    <property type="match status" value="1"/>
</dbReference>